<keyword evidence="3" id="KW-1185">Reference proteome</keyword>
<dbReference type="Proteomes" id="UP000050280">
    <property type="component" value="Unassembled WGS sequence"/>
</dbReference>
<dbReference type="InterPro" id="IPR019860">
    <property type="entry name" value="Motility-assoc_ABC_perm_GldF"/>
</dbReference>
<feature type="transmembrane region" description="Helical" evidence="1">
    <location>
        <begin position="165"/>
        <end position="182"/>
    </location>
</feature>
<keyword evidence="1" id="KW-0472">Membrane</keyword>
<feature type="transmembrane region" description="Helical" evidence="1">
    <location>
        <begin position="12"/>
        <end position="36"/>
    </location>
</feature>
<dbReference type="RefSeq" id="WP_054557971.1">
    <property type="nucleotide sequence ID" value="NZ_LDJX01000001.1"/>
</dbReference>
<dbReference type="Pfam" id="PF12679">
    <property type="entry name" value="ABC2_membrane_2"/>
    <property type="match status" value="1"/>
</dbReference>
<reference evidence="2 3" key="1">
    <citation type="submission" date="2015-09" db="EMBL/GenBank/DDBJ databases">
        <title>Genome sequence of the marine flavobacterium Croceitalea dokdonensis DOKDO 023 that contains proton- and sodium-pumping rhodopsins.</title>
        <authorList>
            <person name="Kwon S.-K."/>
            <person name="Lee H.K."/>
            <person name="Kwak M.-J."/>
            <person name="Kim J.F."/>
        </authorList>
    </citation>
    <scope>NUCLEOTIDE SEQUENCE [LARGE SCALE GENOMIC DNA]</scope>
    <source>
        <strain evidence="2 3">DOKDO 023</strain>
    </source>
</reference>
<dbReference type="NCBIfam" id="TIGR03518">
    <property type="entry name" value="ABC_perm_GldF"/>
    <property type="match status" value="1"/>
</dbReference>
<evidence type="ECO:0000313" key="2">
    <source>
        <dbReference type="EMBL" id="KPM33850.1"/>
    </source>
</evidence>
<dbReference type="OrthoDB" id="9794512at2"/>
<organism evidence="2 3">
    <name type="scientific">Croceitalea dokdonensis DOKDO 023</name>
    <dbReference type="NCBI Taxonomy" id="1300341"/>
    <lineage>
        <taxon>Bacteria</taxon>
        <taxon>Pseudomonadati</taxon>
        <taxon>Bacteroidota</taxon>
        <taxon>Flavobacteriia</taxon>
        <taxon>Flavobacteriales</taxon>
        <taxon>Flavobacteriaceae</taxon>
        <taxon>Croceitalea</taxon>
    </lineage>
</organism>
<dbReference type="PATRIC" id="fig|1300341.3.peg.748"/>
<dbReference type="STRING" id="1300341.I595_757"/>
<dbReference type="AlphaFoldDB" id="A0A0P7B4W0"/>
<feature type="transmembrane region" description="Helical" evidence="1">
    <location>
        <begin position="133"/>
        <end position="153"/>
    </location>
</feature>
<feature type="transmembrane region" description="Helical" evidence="1">
    <location>
        <begin position="220"/>
        <end position="238"/>
    </location>
</feature>
<gene>
    <name evidence="2" type="ORF">I595_757</name>
</gene>
<comment type="caution">
    <text evidence="2">The sequence shown here is derived from an EMBL/GenBank/DDBJ whole genome shotgun (WGS) entry which is preliminary data.</text>
</comment>
<dbReference type="GO" id="GO:0140359">
    <property type="term" value="F:ABC-type transporter activity"/>
    <property type="evidence" value="ECO:0007669"/>
    <property type="project" value="InterPro"/>
</dbReference>
<dbReference type="PANTHER" id="PTHR43471">
    <property type="entry name" value="ABC TRANSPORTER PERMEASE"/>
    <property type="match status" value="1"/>
</dbReference>
<sequence>MFAIFKKEVTSFFTSSLGFLMISLFLVLTGLFLWVFKNPFNIFDYGFSDLSKFFLLAPWVFLLLIPAITMKSLAEEQKLGTLELLLIKPISPLQIVLGKFLGALSLVVIAVIPTFTYLFAIHNLGIVEGNFDMGVAIGSYFALFFLMATYTAIGTFASSLTSNQIVSFITAIAISFFVFYGFEAIATLFSNGQTQLLIGKLGAKAHFDSSAKGILDTRDMIYFTTLTGFFIFLAHLKIKNLVA</sequence>
<name>A0A0P7B4W0_9FLAO</name>
<proteinExistence type="predicted"/>
<accession>A0A0P7B4W0</accession>
<protein>
    <submittedName>
        <fullName evidence="2">Gliding motility-associated ABC transporter permease protein GldF</fullName>
    </submittedName>
</protein>
<evidence type="ECO:0000256" key="1">
    <source>
        <dbReference type="SAM" id="Phobius"/>
    </source>
</evidence>
<keyword evidence="1" id="KW-0812">Transmembrane</keyword>
<keyword evidence="1" id="KW-1133">Transmembrane helix</keyword>
<feature type="transmembrane region" description="Helical" evidence="1">
    <location>
        <begin position="56"/>
        <end position="74"/>
    </location>
</feature>
<dbReference type="EMBL" id="LDJX01000001">
    <property type="protein sequence ID" value="KPM33850.1"/>
    <property type="molecule type" value="Genomic_DNA"/>
</dbReference>
<dbReference type="GO" id="GO:0005886">
    <property type="term" value="C:plasma membrane"/>
    <property type="evidence" value="ECO:0007669"/>
    <property type="project" value="UniProtKB-SubCell"/>
</dbReference>
<feature type="transmembrane region" description="Helical" evidence="1">
    <location>
        <begin position="95"/>
        <end position="121"/>
    </location>
</feature>
<evidence type="ECO:0000313" key="3">
    <source>
        <dbReference type="Proteomes" id="UP000050280"/>
    </source>
</evidence>